<accession>V6LH12</accession>
<dbReference type="OrthoDB" id="10261433at2759"/>
<gene>
    <name evidence="1" type="ORF">SS50377_16640</name>
    <name evidence="2" type="ORF">SS50377_20925</name>
</gene>
<dbReference type="EMBL" id="KI546135">
    <property type="protein sequence ID" value="EST43598.1"/>
    <property type="molecule type" value="Genomic_DNA"/>
</dbReference>
<dbReference type="AlphaFoldDB" id="V6LH12"/>
<name>V6LH12_9EUKA</name>
<organism evidence="1">
    <name type="scientific">Spironucleus salmonicida</name>
    <dbReference type="NCBI Taxonomy" id="348837"/>
    <lineage>
        <taxon>Eukaryota</taxon>
        <taxon>Metamonada</taxon>
        <taxon>Diplomonadida</taxon>
        <taxon>Hexamitidae</taxon>
        <taxon>Hexamitinae</taxon>
        <taxon>Spironucleus</taxon>
    </lineage>
</organism>
<dbReference type="VEuPathDB" id="GiardiaDB:SS50377_20925"/>
<evidence type="ECO:0000313" key="3">
    <source>
        <dbReference type="Proteomes" id="UP000018208"/>
    </source>
</evidence>
<protein>
    <submittedName>
        <fullName evidence="1">Uncharacterized protein</fullName>
    </submittedName>
</protein>
<sequence>MSRKLSDELIEIAMRVKPQTREYRRISQNRDLMEKQRVQNRVENYERHDQAQVVATSYNEHNRFGDSFEDMERQRQRQKKDAKTLYLQEMGQMARQRDQFYKEKDIGKDERYQQDLVTRGSKKNVSGEPFNILTREYHNPQLQEELENQAQKDYVAAQARKEQLAKKSGLGYNMLTGEEYNWRK</sequence>
<evidence type="ECO:0000313" key="2">
    <source>
        <dbReference type="EMBL" id="KAH0577571.1"/>
    </source>
</evidence>
<reference evidence="2" key="2">
    <citation type="submission" date="2020-12" db="EMBL/GenBank/DDBJ databases">
        <title>New Spironucleus salmonicida genome in near-complete chromosomes.</title>
        <authorList>
            <person name="Xu F."/>
            <person name="Kurt Z."/>
            <person name="Jimenez-Gonzalez A."/>
            <person name="Astvaldsson A."/>
            <person name="Andersson J.O."/>
            <person name="Svard S.G."/>
        </authorList>
    </citation>
    <scope>NUCLEOTIDE SEQUENCE</scope>
    <source>
        <strain evidence="2">ATCC 50377</strain>
    </source>
</reference>
<reference evidence="1 2" key="1">
    <citation type="journal article" date="2014" name="PLoS Genet.">
        <title>The Genome of Spironucleus salmonicida Highlights a Fish Pathogen Adapted to Fluctuating Environments.</title>
        <authorList>
            <person name="Xu F."/>
            <person name="Jerlstrom-Hultqvist J."/>
            <person name="Einarsson E."/>
            <person name="Astvaldsson A."/>
            <person name="Svard S.G."/>
            <person name="Andersson J.O."/>
        </authorList>
    </citation>
    <scope>NUCLEOTIDE SEQUENCE</scope>
    <source>
        <strain evidence="2">ATCC 50377</strain>
    </source>
</reference>
<keyword evidence="3" id="KW-1185">Reference proteome</keyword>
<dbReference type="Proteomes" id="UP000018208">
    <property type="component" value="Unassembled WGS sequence"/>
</dbReference>
<evidence type="ECO:0000313" key="1">
    <source>
        <dbReference type="EMBL" id="EST43598.1"/>
    </source>
</evidence>
<dbReference type="EMBL" id="AUWU02000001">
    <property type="protein sequence ID" value="KAH0577571.1"/>
    <property type="molecule type" value="Genomic_DNA"/>
</dbReference>
<proteinExistence type="predicted"/>